<dbReference type="EMBL" id="JAJGNA010000026">
    <property type="protein sequence ID" value="MCC4309992.1"/>
    <property type="molecule type" value="Genomic_DNA"/>
</dbReference>
<evidence type="ECO:0000256" key="5">
    <source>
        <dbReference type="SAM" id="MobiDB-lite"/>
    </source>
</evidence>
<evidence type="ECO:0000313" key="7">
    <source>
        <dbReference type="EMBL" id="MCC4309992.1"/>
    </source>
</evidence>
<dbReference type="GO" id="GO:0000976">
    <property type="term" value="F:transcription cis-regulatory region binding"/>
    <property type="evidence" value="ECO:0007669"/>
    <property type="project" value="TreeGrafter"/>
</dbReference>
<evidence type="ECO:0000256" key="1">
    <source>
        <dbReference type="ARBA" id="ARBA00023015"/>
    </source>
</evidence>
<dbReference type="InterPro" id="IPR009057">
    <property type="entry name" value="Homeodomain-like_sf"/>
</dbReference>
<dbReference type="RefSeq" id="WP_228234668.1">
    <property type="nucleotide sequence ID" value="NZ_ARXL01000109.1"/>
</dbReference>
<accession>A0A9Q3YNP2</accession>
<evidence type="ECO:0000256" key="3">
    <source>
        <dbReference type="ARBA" id="ARBA00023163"/>
    </source>
</evidence>
<dbReference type="Gene3D" id="1.10.10.60">
    <property type="entry name" value="Homeodomain-like"/>
    <property type="match status" value="1"/>
</dbReference>
<protein>
    <submittedName>
        <fullName evidence="7">CerR family C-terminal domain-containing protein</fullName>
    </submittedName>
</protein>
<dbReference type="PRINTS" id="PR00455">
    <property type="entry name" value="HTHTETR"/>
</dbReference>
<comment type="caution">
    <text evidence="7">The sequence shown here is derived from an EMBL/GenBank/DDBJ whole genome shotgun (WGS) entry which is preliminary data.</text>
</comment>
<proteinExistence type="predicted"/>
<evidence type="ECO:0000256" key="2">
    <source>
        <dbReference type="ARBA" id="ARBA00023125"/>
    </source>
</evidence>
<feature type="region of interest" description="Disordered" evidence="5">
    <location>
        <begin position="1"/>
        <end position="31"/>
    </location>
</feature>
<gene>
    <name evidence="7" type="ORF">LL252_15570</name>
</gene>
<keyword evidence="3" id="KW-0804">Transcription</keyword>
<evidence type="ECO:0000256" key="4">
    <source>
        <dbReference type="PROSITE-ProRule" id="PRU00335"/>
    </source>
</evidence>
<dbReference type="SUPFAM" id="SSF46689">
    <property type="entry name" value="Homeodomain-like"/>
    <property type="match status" value="1"/>
</dbReference>
<feature type="domain" description="HTH tetR-type" evidence="6">
    <location>
        <begin position="29"/>
        <end position="89"/>
    </location>
</feature>
<dbReference type="Gene3D" id="1.10.357.10">
    <property type="entry name" value="Tetracycline Repressor, domain 2"/>
    <property type="match status" value="1"/>
</dbReference>
<dbReference type="InterPro" id="IPR050109">
    <property type="entry name" value="HTH-type_TetR-like_transc_reg"/>
</dbReference>
<keyword evidence="1" id="KW-0805">Transcription regulation</keyword>
<keyword evidence="8" id="KW-1185">Reference proteome</keyword>
<dbReference type="SUPFAM" id="SSF48498">
    <property type="entry name" value="Tetracyclin repressor-like, C-terminal domain"/>
    <property type="match status" value="1"/>
</dbReference>
<dbReference type="PANTHER" id="PTHR30055:SF234">
    <property type="entry name" value="HTH-TYPE TRANSCRIPTIONAL REGULATOR BETI"/>
    <property type="match status" value="1"/>
</dbReference>
<dbReference type="InterPro" id="IPR036271">
    <property type="entry name" value="Tet_transcr_reg_TetR-rel_C_sf"/>
</dbReference>
<feature type="DNA-binding region" description="H-T-H motif" evidence="4">
    <location>
        <begin position="52"/>
        <end position="71"/>
    </location>
</feature>
<dbReference type="GO" id="GO:0003700">
    <property type="term" value="F:DNA-binding transcription factor activity"/>
    <property type="evidence" value="ECO:0007669"/>
    <property type="project" value="TreeGrafter"/>
</dbReference>
<dbReference type="Proteomes" id="UP001108027">
    <property type="component" value="Unassembled WGS sequence"/>
</dbReference>
<sequence>MAKPGTGPVPGPESAPARGPARGESARSEATRKRLVDAGLRLFSRQGFDAVSTRALANAAKANQAAIPYHFQSKEGLYRAVAWRIVETVRPAMESAVLEVRARHADGVTDLARAREDVALLVGALLEKILTQRDKYEIGYFLLREQMQPTAAMDILYDELIQPVHELLARLVGPLRGKPETDPDVIIEVQALYGEAIVFGVHRTTLIRRLGVKSLDDDHLARIARVVRETLLRQFPLS</sequence>
<evidence type="ECO:0000313" key="8">
    <source>
        <dbReference type="Proteomes" id="UP001108027"/>
    </source>
</evidence>
<keyword evidence="2 4" id="KW-0238">DNA-binding</keyword>
<organism evidence="7 8">
    <name type="scientific">Alloalcanivorax marinus</name>
    <dbReference type="NCBI Taxonomy" id="1177169"/>
    <lineage>
        <taxon>Bacteria</taxon>
        <taxon>Pseudomonadati</taxon>
        <taxon>Pseudomonadota</taxon>
        <taxon>Gammaproteobacteria</taxon>
        <taxon>Oceanospirillales</taxon>
        <taxon>Alcanivoracaceae</taxon>
        <taxon>Alloalcanivorax</taxon>
    </lineage>
</organism>
<dbReference type="PANTHER" id="PTHR30055">
    <property type="entry name" value="HTH-TYPE TRANSCRIPTIONAL REGULATOR RUTR"/>
    <property type="match status" value="1"/>
</dbReference>
<dbReference type="PROSITE" id="PS50977">
    <property type="entry name" value="HTH_TETR_2"/>
    <property type="match status" value="1"/>
</dbReference>
<dbReference type="Pfam" id="PF09209">
    <property type="entry name" value="CecR_C"/>
    <property type="match status" value="1"/>
</dbReference>
<dbReference type="AlphaFoldDB" id="A0A9Q3YNP2"/>
<dbReference type="InterPro" id="IPR001647">
    <property type="entry name" value="HTH_TetR"/>
</dbReference>
<dbReference type="Pfam" id="PF00440">
    <property type="entry name" value="TetR_N"/>
    <property type="match status" value="1"/>
</dbReference>
<evidence type="ECO:0000259" key="6">
    <source>
        <dbReference type="PROSITE" id="PS50977"/>
    </source>
</evidence>
<reference evidence="7" key="1">
    <citation type="submission" date="2021-10" db="EMBL/GenBank/DDBJ databases">
        <title>The diversity and Nitrogen Metabolism of Culturable Nitrate-Utilizing Bacteria Within the Oxygen Minimum Zone of the Changjiang (Yangtze River)Estuary.</title>
        <authorList>
            <person name="Zhang D."/>
            <person name="Zheng J."/>
            <person name="Liu S."/>
            <person name="He W."/>
        </authorList>
    </citation>
    <scope>NUCLEOTIDE SEQUENCE</scope>
    <source>
        <strain evidence="7">FXH-223</strain>
    </source>
</reference>
<name>A0A9Q3YNP2_9GAMM</name>
<dbReference type="InterPro" id="IPR015292">
    <property type="entry name" value="Tscrpt_reg_YbiH_C"/>
</dbReference>